<dbReference type="InterPro" id="IPR003331">
    <property type="entry name" value="UDP_GlcNAc_Epimerase_2_dom"/>
</dbReference>
<dbReference type="RefSeq" id="WP_184403932.1">
    <property type="nucleotide sequence ID" value="NZ_JACHHJ010000002.1"/>
</dbReference>
<dbReference type="Gene3D" id="3.40.50.2000">
    <property type="entry name" value="Glycogen Phosphorylase B"/>
    <property type="match status" value="2"/>
</dbReference>
<organism evidence="3 4">
    <name type="scientific">Geomicrobium halophilum</name>
    <dbReference type="NCBI Taxonomy" id="549000"/>
    <lineage>
        <taxon>Bacteria</taxon>
        <taxon>Bacillati</taxon>
        <taxon>Bacillota</taxon>
        <taxon>Bacilli</taxon>
        <taxon>Bacillales</taxon>
        <taxon>Geomicrobium</taxon>
    </lineage>
</organism>
<dbReference type="PANTHER" id="PTHR43174:SF1">
    <property type="entry name" value="UDP-N-ACETYLGLUCOSAMINE 2-EPIMERASE"/>
    <property type="match status" value="1"/>
</dbReference>
<protein>
    <submittedName>
        <fullName evidence="3">UDP-GlcNAc3NAcA epimerase</fullName>
        <ecNumber evidence="3">5.1.3.23</ecNumber>
    </submittedName>
</protein>
<dbReference type="NCBIfam" id="TIGR00236">
    <property type="entry name" value="wecB"/>
    <property type="match status" value="1"/>
</dbReference>
<evidence type="ECO:0000256" key="1">
    <source>
        <dbReference type="RuleBase" id="RU003513"/>
    </source>
</evidence>
<dbReference type="Proteomes" id="UP000568839">
    <property type="component" value="Unassembled WGS sequence"/>
</dbReference>
<dbReference type="InterPro" id="IPR029767">
    <property type="entry name" value="WecB-like"/>
</dbReference>
<keyword evidence="1 3" id="KW-0413">Isomerase</keyword>
<comment type="caution">
    <text evidence="3">The sequence shown here is derived from an EMBL/GenBank/DDBJ whole genome shotgun (WGS) entry which is preliminary data.</text>
</comment>
<dbReference type="AlphaFoldDB" id="A0A841PZP0"/>
<proteinExistence type="inferred from homology"/>
<dbReference type="SUPFAM" id="SSF53756">
    <property type="entry name" value="UDP-Glycosyltransferase/glycogen phosphorylase"/>
    <property type="match status" value="1"/>
</dbReference>
<reference evidence="3 4" key="1">
    <citation type="submission" date="2020-08" db="EMBL/GenBank/DDBJ databases">
        <title>Genomic Encyclopedia of Type Strains, Phase IV (KMG-IV): sequencing the most valuable type-strain genomes for metagenomic binning, comparative biology and taxonomic classification.</title>
        <authorList>
            <person name="Goeker M."/>
        </authorList>
    </citation>
    <scope>NUCLEOTIDE SEQUENCE [LARGE SCALE GENOMIC DNA]</scope>
    <source>
        <strain evidence="3 4">DSM 21769</strain>
    </source>
</reference>
<evidence type="ECO:0000259" key="2">
    <source>
        <dbReference type="Pfam" id="PF02350"/>
    </source>
</evidence>
<keyword evidence="4" id="KW-1185">Reference proteome</keyword>
<dbReference type="GO" id="GO:0016853">
    <property type="term" value="F:isomerase activity"/>
    <property type="evidence" value="ECO:0007669"/>
    <property type="project" value="UniProtKB-KW"/>
</dbReference>
<dbReference type="Pfam" id="PF02350">
    <property type="entry name" value="Epimerase_2"/>
    <property type="match status" value="1"/>
</dbReference>
<dbReference type="CDD" id="cd03786">
    <property type="entry name" value="GTB_UDP-GlcNAc_2-Epimerase"/>
    <property type="match status" value="1"/>
</dbReference>
<feature type="domain" description="UDP-N-acetylglucosamine 2-epimerase" evidence="2">
    <location>
        <begin position="23"/>
        <end position="354"/>
    </location>
</feature>
<dbReference type="EMBL" id="JACHHJ010000002">
    <property type="protein sequence ID" value="MBB6450005.1"/>
    <property type="molecule type" value="Genomic_DNA"/>
</dbReference>
<name>A0A841PZP0_9BACL</name>
<gene>
    <name evidence="3" type="ORF">HNR44_001983</name>
</gene>
<evidence type="ECO:0000313" key="3">
    <source>
        <dbReference type="EMBL" id="MBB6450005.1"/>
    </source>
</evidence>
<dbReference type="PANTHER" id="PTHR43174">
    <property type="entry name" value="UDP-N-ACETYLGLUCOSAMINE 2-EPIMERASE"/>
    <property type="match status" value="1"/>
</dbReference>
<comment type="similarity">
    <text evidence="1">Belongs to the UDP-N-acetylglucosamine 2-epimerase family.</text>
</comment>
<evidence type="ECO:0000313" key="4">
    <source>
        <dbReference type="Proteomes" id="UP000568839"/>
    </source>
</evidence>
<dbReference type="EC" id="5.1.3.23" evidence="3"/>
<accession>A0A841PZP0</accession>
<sequence length="359" mass="40605">MKILTVIGARPQFIKACMLSRWLKKDHEMKEVIVHTGQHYDSNMSDVFFSQLHLAKPDYQLSIGSSPHGEQTGKMLIELEKVMMREKPELVLVYGDTNSTIAGGLAASKLDIPIAHVEAGLRSFNRTMPEEINRIVTDHLSSLLFCPSQTAVEHLYDEGIKENVYITGDIMYDAVLDFKESALEHSNLLSQLPLTANNYYLATIHRGENTDDPKRLSVIIDGLKQLDHPVLFPLHPRTKKQLNKWNITDTNQVNNIMFIEPISYFDMLTVASQAKYILTDSGGLQKEAYMLKVPCLTLRTETEWTETIDSGWNQLVDLSTSKTIVDAVLKTKKPKGYPSLFGNGDASDLMYQQIKSWLK</sequence>